<feature type="coiled-coil region" evidence="6">
    <location>
        <begin position="145"/>
        <end position="175"/>
    </location>
</feature>
<dbReference type="AlphaFoldDB" id="A0A183DVD1"/>
<dbReference type="PANTHER" id="PTHR12081:SF18">
    <property type="entry name" value="TRANSCRIPTION FACTOR E2F2-RELATED"/>
    <property type="match status" value="1"/>
</dbReference>
<comment type="subcellular location">
    <subcellularLocation>
        <location evidence="5">Nucleus</location>
    </subcellularLocation>
</comment>
<name>A0A183DVD1_9BILA</name>
<dbReference type="GO" id="GO:0000981">
    <property type="term" value="F:DNA-binding transcription factor activity, RNA polymerase II-specific"/>
    <property type="evidence" value="ECO:0007669"/>
    <property type="project" value="TreeGrafter"/>
</dbReference>
<dbReference type="SMART" id="SM01372">
    <property type="entry name" value="E2F_TDP"/>
    <property type="match status" value="1"/>
</dbReference>
<dbReference type="Pfam" id="PF02319">
    <property type="entry name" value="WHD_E2F_TDP"/>
    <property type="match status" value="1"/>
</dbReference>
<comment type="similarity">
    <text evidence="1 5">Belongs to the E2F/DP family.</text>
</comment>
<dbReference type="InterPro" id="IPR036390">
    <property type="entry name" value="WH_DNA-bd_sf"/>
</dbReference>
<dbReference type="PANTHER" id="PTHR12081">
    <property type="entry name" value="TRANSCRIPTION FACTOR E2F"/>
    <property type="match status" value="1"/>
</dbReference>
<reference evidence="11" key="1">
    <citation type="submission" date="2016-06" db="UniProtKB">
        <authorList>
            <consortium name="WormBaseParasite"/>
        </authorList>
    </citation>
    <scope>IDENTIFICATION</scope>
</reference>
<dbReference type="SUPFAM" id="SSF144074">
    <property type="entry name" value="E2F-DP heterodimerization region"/>
    <property type="match status" value="1"/>
</dbReference>
<keyword evidence="2 5" id="KW-0805">Transcription regulation</keyword>
<dbReference type="FunFam" id="1.10.10.10:FF:000008">
    <property type="entry name" value="E2F transcription factor 1"/>
    <property type="match status" value="1"/>
</dbReference>
<dbReference type="GO" id="GO:0090575">
    <property type="term" value="C:RNA polymerase II transcription regulator complex"/>
    <property type="evidence" value="ECO:0007669"/>
    <property type="project" value="TreeGrafter"/>
</dbReference>
<evidence type="ECO:0000256" key="2">
    <source>
        <dbReference type="ARBA" id="ARBA00023015"/>
    </source>
</evidence>
<accession>A0A183DVD1</accession>
<organism evidence="11">
    <name type="scientific">Gongylonema pulchrum</name>
    <dbReference type="NCBI Taxonomy" id="637853"/>
    <lineage>
        <taxon>Eukaryota</taxon>
        <taxon>Metazoa</taxon>
        <taxon>Ecdysozoa</taxon>
        <taxon>Nematoda</taxon>
        <taxon>Chromadorea</taxon>
        <taxon>Rhabditida</taxon>
        <taxon>Spirurina</taxon>
        <taxon>Spiruromorpha</taxon>
        <taxon>Spiruroidea</taxon>
        <taxon>Gongylonematidae</taxon>
        <taxon>Gongylonema</taxon>
    </lineage>
</organism>
<dbReference type="Gene3D" id="6.10.250.540">
    <property type="match status" value="1"/>
</dbReference>
<feature type="region of interest" description="Disordered" evidence="7">
    <location>
        <begin position="259"/>
        <end position="313"/>
    </location>
</feature>
<dbReference type="InterPro" id="IPR032198">
    <property type="entry name" value="E2F_CC-MB"/>
</dbReference>
<keyword evidence="3 5" id="KW-0238">DNA-binding</keyword>
<dbReference type="InterPro" id="IPR037241">
    <property type="entry name" value="E2F-DP_heterodim"/>
</dbReference>
<dbReference type="InterPro" id="IPR003316">
    <property type="entry name" value="E2F_WHTH_DNA-bd_dom"/>
</dbReference>
<evidence type="ECO:0000256" key="5">
    <source>
        <dbReference type="RuleBase" id="RU003796"/>
    </source>
</evidence>
<evidence type="ECO:0000313" key="11">
    <source>
        <dbReference type="WBParaSite" id="GPUH_0001268601-mRNA-1"/>
    </source>
</evidence>
<feature type="region of interest" description="Disordered" evidence="7">
    <location>
        <begin position="1"/>
        <end position="25"/>
    </location>
</feature>
<evidence type="ECO:0000313" key="9">
    <source>
        <dbReference type="EMBL" id="VDN20856.1"/>
    </source>
</evidence>
<dbReference type="EMBL" id="UYRT01079510">
    <property type="protein sequence ID" value="VDN20856.1"/>
    <property type="molecule type" value="Genomic_DNA"/>
</dbReference>
<evidence type="ECO:0000259" key="8">
    <source>
        <dbReference type="SMART" id="SM01372"/>
    </source>
</evidence>
<evidence type="ECO:0000313" key="10">
    <source>
        <dbReference type="Proteomes" id="UP000271098"/>
    </source>
</evidence>
<protein>
    <submittedName>
        <fullName evidence="11">E2F_TDP domain-containing protein</fullName>
    </submittedName>
</protein>
<keyword evidence="4 5" id="KW-0804">Transcription</keyword>
<gene>
    <name evidence="9" type="ORF">GPUH_LOCUS12672</name>
</gene>
<evidence type="ECO:0000256" key="3">
    <source>
        <dbReference type="ARBA" id="ARBA00023125"/>
    </source>
</evidence>
<evidence type="ECO:0000256" key="7">
    <source>
        <dbReference type="SAM" id="MobiDB-lite"/>
    </source>
</evidence>
<keyword evidence="6" id="KW-0175">Coiled coil</keyword>
<keyword evidence="5" id="KW-0539">Nucleus</keyword>
<dbReference type="Gene3D" id="1.10.10.10">
    <property type="entry name" value="Winged helix-like DNA-binding domain superfamily/Winged helix DNA-binding domain"/>
    <property type="match status" value="1"/>
</dbReference>
<sequence length="353" mass="38649">MLRKSGTNRSPPSTCADSPCSPCSESYGASEFVTEFGDQQLQPPQPPIGDLPIEPSTAEALLLAAEAQLPTQSCRVDNSLLVLTKKFMQLQPQGNQSGLLNLNEAAERLGVQKRRLYDITNVLEGIDMIEKMGKNSIRWKSRDELGSCGIEAQRLKEENKDLEQQEQFLDSLISNVSSALKLAKEDPTDQAYGYVKYFELCSLPGMSEQTLIAVKAPADSYSSIDVTDPVESGKFEMMIRNTMGQPLEAYLCPDILPEATPEQNESNVYPTSTVKQELPEQQDWSQQSDASGPVISGGMPPPPQAVLPQCASSNAEAATNPYSLLSLDPVSDDEPYMFGMGPQDSLQNLFDWP</sequence>
<evidence type="ECO:0000256" key="4">
    <source>
        <dbReference type="ARBA" id="ARBA00023163"/>
    </source>
</evidence>
<evidence type="ECO:0000256" key="6">
    <source>
        <dbReference type="SAM" id="Coils"/>
    </source>
</evidence>
<keyword evidence="10" id="KW-1185">Reference proteome</keyword>
<feature type="domain" description="E2F/DP family winged-helix DNA-binding" evidence="8">
    <location>
        <begin position="75"/>
        <end position="141"/>
    </location>
</feature>
<dbReference type="InterPro" id="IPR015633">
    <property type="entry name" value="E2F"/>
</dbReference>
<feature type="compositionally biased region" description="Polar residues" evidence="7">
    <location>
        <begin position="1"/>
        <end position="24"/>
    </location>
</feature>
<dbReference type="GO" id="GO:0000978">
    <property type="term" value="F:RNA polymerase II cis-regulatory region sequence-specific DNA binding"/>
    <property type="evidence" value="ECO:0007669"/>
    <property type="project" value="InterPro"/>
</dbReference>
<reference evidence="9 10" key="2">
    <citation type="submission" date="2018-11" db="EMBL/GenBank/DDBJ databases">
        <authorList>
            <consortium name="Pathogen Informatics"/>
        </authorList>
    </citation>
    <scope>NUCLEOTIDE SEQUENCE [LARGE SCALE GENOMIC DNA]</scope>
</reference>
<evidence type="ECO:0000256" key="1">
    <source>
        <dbReference type="ARBA" id="ARBA00010940"/>
    </source>
</evidence>
<dbReference type="Proteomes" id="UP000271098">
    <property type="component" value="Unassembled WGS sequence"/>
</dbReference>
<dbReference type="InterPro" id="IPR036388">
    <property type="entry name" value="WH-like_DNA-bd_sf"/>
</dbReference>
<dbReference type="OrthoDB" id="1743261at2759"/>
<dbReference type="Pfam" id="PF16421">
    <property type="entry name" value="E2F_CC-MB"/>
    <property type="match status" value="1"/>
</dbReference>
<dbReference type="CDD" id="cd14660">
    <property type="entry name" value="E2F_DD"/>
    <property type="match status" value="1"/>
</dbReference>
<proteinExistence type="inferred from homology"/>
<dbReference type="SUPFAM" id="SSF46785">
    <property type="entry name" value="Winged helix' DNA-binding domain"/>
    <property type="match status" value="1"/>
</dbReference>
<feature type="compositionally biased region" description="Polar residues" evidence="7">
    <location>
        <begin position="261"/>
        <end position="275"/>
    </location>
</feature>
<dbReference type="GO" id="GO:0046983">
    <property type="term" value="F:protein dimerization activity"/>
    <property type="evidence" value="ECO:0007669"/>
    <property type="project" value="InterPro"/>
</dbReference>
<dbReference type="WBParaSite" id="GPUH_0001268601-mRNA-1">
    <property type="protein sequence ID" value="GPUH_0001268601-mRNA-1"/>
    <property type="gene ID" value="GPUH_0001268601"/>
</dbReference>